<keyword evidence="3" id="KW-1185">Reference proteome</keyword>
<keyword evidence="1" id="KW-0812">Transmembrane</keyword>
<keyword evidence="1" id="KW-1133">Transmembrane helix</keyword>
<gene>
    <name evidence="2" type="ORF">Fcan01_13057</name>
</gene>
<evidence type="ECO:0000256" key="1">
    <source>
        <dbReference type="SAM" id="Phobius"/>
    </source>
</evidence>
<proteinExistence type="predicted"/>
<dbReference type="EMBL" id="LNIX01000007">
    <property type="protein sequence ID" value="OXA51978.1"/>
    <property type="molecule type" value="Genomic_DNA"/>
</dbReference>
<organism evidence="2 3">
    <name type="scientific">Folsomia candida</name>
    <name type="common">Springtail</name>
    <dbReference type="NCBI Taxonomy" id="158441"/>
    <lineage>
        <taxon>Eukaryota</taxon>
        <taxon>Metazoa</taxon>
        <taxon>Ecdysozoa</taxon>
        <taxon>Arthropoda</taxon>
        <taxon>Hexapoda</taxon>
        <taxon>Collembola</taxon>
        <taxon>Entomobryomorpha</taxon>
        <taxon>Isotomoidea</taxon>
        <taxon>Isotomidae</taxon>
        <taxon>Proisotominae</taxon>
        <taxon>Folsomia</taxon>
    </lineage>
</organism>
<evidence type="ECO:0000313" key="3">
    <source>
        <dbReference type="Proteomes" id="UP000198287"/>
    </source>
</evidence>
<feature type="transmembrane region" description="Helical" evidence="1">
    <location>
        <begin position="6"/>
        <end position="36"/>
    </location>
</feature>
<sequence>MAELSGIGLIAIIGAAVVILVILPLICCCIFCGWCCSCCCGPRRQKPGAVHIHQQQVPPTGPLSTTIAVQSTNQPQQGYNGYPQSDQIRGPDFSPWNDANAYLGRESNNAGFQSSSYHQYNNYNGNHQPTRNYYAEQRYKPLTEFGLNRSAYPDVHPYESNQHSPRNYLGQSHHDIYQPAHQYQNRYGRGAQQYRKY</sequence>
<reference evidence="2 3" key="1">
    <citation type="submission" date="2015-12" db="EMBL/GenBank/DDBJ databases">
        <title>The genome of Folsomia candida.</title>
        <authorList>
            <person name="Faddeeva A."/>
            <person name="Derks M.F."/>
            <person name="Anvar Y."/>
            <person name="Smit S."/>
            <person name="Van Straalen N."/>
            <person name="Roelofs D."/>
        </authorList>
    </citation>
    <scope>NUCLEOTIDE SEQUENCE [LARGE SCALE GENOMIC DNA]</scope>
    <source>
        <strain evidence="2 3">VU population</strain>
        <tissue evidence="2">Whole body</tissue>
    </source>
</reference>
<keyword evidence="1" id="KW-0472">Membrane</keyword>
<comment type="caution">
    <text evidence="2">The sequence shown here is derived from an EMBL/GenBank/DDBJ whole genome shotgun (WGS) entry which is preliminary data.</text>
</comment>
<dbReference type="AlphaFoldDB" id="A0A226E3X7"/>
<evidence type="ECO:0000313" key="2">
    <source>
        <dbReference type="EMBL" id="OXA51978.1"/>
    </source>
</evidence>
<dbReference type="Proteomes" id="UP000198287">
    <property type="component" value="Unassembled WGS sequence"/>
</dbReference>
<name>A0A226E3X7_FOLCA</name>
<accession>A0A226E3X7</accession>
<protein>
    <submittedName>
        <fullName evidence="2">Uncharacterized protein</fullName>
    </submittedName>
</protein>